<accession>A0A512E2M9</accession>
<reference evidence="1 2" key="1">
    <citation type="submission" date="2019-07" db="EMBL/GenBank/DDBJ databases">
        <title>Whole genome shotgun sequence of Skermanella aerolata NBRC 106429.</title>
        <authorList>
            <person name="Hosoyama A."/>
            <person name="Uohara A."/>
            <person name="Ohji S."/>
            <person name="Ichikawa N."/>
        </authorList>
    </citation>
    <scope>NUCLEOTIDE SEQUENCE [LARGE SCALE GENOMIC DNA]</scope>
    <source>
        <strain evidence="1 2">NBRC 106429</strain>
    </source>
</reference>
<dbReference type="RefSeq" id="WP_044436612.1">
    <property type="nucleotide sequence ID" value="NZ_BJYZ01000056.1"/>
</dbReference>
<dbReference type="EMBL" id="BJYZ01000056">
    <property type="protein sequence ID" value="GEO42957.1"/>
    <property type="molecule type" value="Genomic_DNA"/>
</dbReference>
<evidence type="ECO:0000313" key="2">
    <source>
        <dbReference type="Proteomes" id="UP000321523"/>
    </source>
</evidence>
<gene>
    <name evidence="1" type="ORF">SAE02_71050</name>
</gene>
<keyword evidence="2" id="KW-1185">Reference proteome</keyword>
<evidence type="ECO:0000313" key="1">
    <source>
        <dbReference type="EMBL" id="GEO42957.1"/>
    </source>
</evidence>
<sequence length="110" mass="11358">MADNTAILGRLDTMTASIDTLTRGLILMTETLGTHSEILGEILEACSTEPGESPLTEALAQIVASINQQNETLAGVGAALENIGPGIENAVLRGFHRANGSVDADGVVIE</sequence>
<dbReference type="AlphaFoldDB" id="A0A512E2M9"/>
<name>A0A512E2M9_9PROT</name>
<protein>
    <submittedName>
        <fullName evidence="1">Uncharacterized protein</fullName>
    </submittedName>
</protein>
<dbReference type="Proteomes" id="UP000321523">
    <property type="component" value="Unassembled WGS sequence"/>
</dbReference>
<proteinExistence type="predicted"/>
<organism evidence="1 2">
    <name type="scientific">Skermanella aerolata</name>
    <dbReference type="NCBI Taxonomy" id="393310"/>
    <lineage>
        <taxon>Bacteria</taxon>
        <taxon>Pseudomonadati</taxon>
        <taxon>Pseudomonadota</taxon>
        <taxon>Alphaproteobacteria</taxon>
        <taxon>Rhodospirillales</taxon>
        <taxon>Azospirillaceae</taxon>
        <taxon>Skermanella</taxon>
    </lineage>
</organism>
<comment type="caution">
    <text evidence="1">The sequence shown here is derived from an EMBL/GenBank/DDBJ whole genome shotgun (WGS) entry which is preliminary data.</text>
</comment>